<dbReference type="RefSeq" id="WP_229748159.1">
    <property type="nucleotide sequence ID" value="NZ_BMGJ01000012.1"/>
</dbReference>
<evidence type="ECO:0008006" key="3">
    <source>
        <dbReference type="Google" id="ProtNLM"/>
    </source>
</evidence>
<evidence type="ECO:0000313" key="2">
    <source>
        <dbReference type="Proteomes" id="UP000614272"/>
    </source>
</evidence>
<reference evidence="2" key="1">
    <citation type="journal article" date="2019" name="Int. J. Syst. Evol. Microbiol.">
        <title>The Global Catalogue of Microorganisms (GCM) 10K type strain sequencing project: providing services to taxonomists for standard genome sequencing and annotation.</title>
        <authorList>
            <consortium name="The Broad Institute Genomics Platform"/>
            <consortium name="The Broad Institute Genome Sequencing Center for Infectious Disease"/>
            <person name="Wu L."/>
            <person name="Ma J."/>
        </authorList>
    </citation>
    <scope>NUCLEOTIDE SEQUENCE [LARGE SCALE GENOMIC DNA]</scope>
    <source>
        <strain evidence="2">CGMCC 1.12923</strain>
    </source>
</reference>
<gene>
    <name evidence="1" type="ORF">GCM10011357_28170</name>
</gene>
<proteinExistence type="predicted"/>
<sequence>MNIQLALLRQDNPVIEKVWVLSFEMSVYLVKISVDGKHGLVYDNHGKAMKFTSLGQIRDVFADFVIVQAELVHQSAYGEMIGAAEEPDNTMRLPIRLGQNL</sequence>
<accession>A0ABQ1RKN1</accession>
<dbReference type="EMBL" id="BMGJ01000012">
    <property type="protein sequence ID" value="GGD71480.1"/>
    <property type="molecule type" value="Genomic_DNA"/>
</dbReference>
<evidence type="ECO:0000313" key="1">
    <source>
        <dbReference type="EMBL" id="GGD71480.1"/>
    </source>
</evidence>
<name>A0ABQ1RKN1_9ALTE</name>
<dbReference type="Pfam" id="PF20090">
    <property type="entry name" value="DUF6482"/>
    <property type="match status" value="1"/>
</dbReference>
<protein>
    <recommendedName>
        <fullName evidence="3">NADH-quinone reductase</fullName>
    </recommendedName>
</protein>
<dbReference type="InterPro" id="IPR045508">
    <property type="entry name" value="DUF6482"/>
</dbReference>
<comment type="caution">
    <text evidence="1">The sequence shown here is derived from an EMBL/GenBank/DDBJ whole genome shotgun (WGS) entry which is preliminary data.</text>
</comment>
<dbReference type="Proteomes" id="UP000614272">
    <property type="component" value="Unassembled WGS sequence"/>
</dbReference>
<organism evidence="1 2">
    <name type="scientific">Lacimicrobium alkaliphilum</name>
    <dbReference type="NCBI Taxonomy" id="1526571"/>
    <lineage>
        <taxon>Bacteria</taxon>
        <taxon>Pseudomonadati</taxon>
        <taxon>Pseudomonadota</taxon>
        <taxon>Gammaproteobacteria</taxon>
        <taxon>Alteromonadales</taxon>
        <taxon>Alteromonadaceae</taxon>
        <taxon>Lacimicrobium</taxon>
    </lineage>
</organism>
<keyword evidence="2" id="KW-1185">Reference proteome</keyword>